<keyword evidence="1" id="KW-0813">Transport</keyword>
<name>A0A841Q5E8_9BACI</name>
<dbReference type="InterPro" id="IPR012218">
    <property type="entry name" value="Cyt_c_BACSU-c550-type"/>
</dbReference>
<evidence type="ECO:0000256" key="4">
    <source>
        <dbReference type="ARBA" id="ARBA00022982"/>
    </source>
</evidence>
<evidence type="ECO:0000313" key="12">
    <source>
        <dbReference type="Proteomes" id="UP000581688"/>
    </source>
</evidence>
<dbReference type="SUPFAM" id="SSF46626">
    <property type="entry name" value="Cytochrome c"/>
    <property type="match status" value="1"/>
</dbReference>
<feature type="domain" description="Cytochrome c" evidence="10">
    <location>
        <begin position="54"/>
        <end position="127"/>
    </location>
</feature>
<dbReference type="GO" id="GO:0009055">
    <property type="term" value="F:electron transfer activity"/>
    <property type="evidence" value="ECO:0007669"/>
    <property type="project" value="InterPro"/>
</dbReference>
<dbReference type="PIRSF" id="PIRSF000025">
    <property type="entry name" value="Cytc_Bsub_c550"/>
    <property type="match status" value="1"/>
</dbReference>
<feature type="region of interest" description="Disordered" evidence="8">
    <location>
        <begin position="24"/>
        <end position="53"/>
    </location>
</feature>
<feature type="chain" id="PRO_5038337120" evidence="9">
    <location>
        <begin position="18"/>
        <end position="127"/>
    </location>
</feature>
<dbReference type="GO" id="GO:0016020">
    <property type="term" value="C:membrane"/>
    <property type="evidence" value="ECO:0007669"/>
    <property type="project" value="InterPro"/>
</dbReference>
<dbReference type="PANTHER" id="PTHR37823">
    <property type="entry name" value="CYTOCHROME C-553-LIKE"/>
    <property type="match status" value="1"/>
</dbReference>
<dbReference type="RefSeq" id="WP_246199980.1">
    <property type="nucleotide sequence ID" value="NZ_CADDWK010000006.1"/>
</dbReference>
<keyword evidence="9" id="KW-0732">Signal</keyword>
<dbReference type="AlphaFoldDB" id="A0A841Q5E8"/>
<dbReference type="PANTHER" id="PTHR37823:SF3">
    <property type="entry name" value="CYTOCHROME C-551"/>
    <property type="match status" value="1"/>
</dbReference>
<dbReference type="InterPro" id="IPR036909">
    <property type="entry name" value="Cyt_c-like_dom_sf"/>
</dbReference>
<gene>
    <name evidence="11" type="ORF">HNQ94_002059</name>
</gene>
<evidence type="ECO:0000256" key="6">
    <source>
        <dbReference type="PIRSR" id="PIRSR000025-1"/>
    </source>
</evidence>
<evidence type="ECO:0000256" key="1">
    <source>
        <dbReference type="ARBA" id="ARBA00022448"/>
    </source>
</evidence>
<evidence type="ECO:0000256" key="7">
    <source>
        <dbReference type="PIRSR" id="PIRSR000025-2"/>
    </source>
</evidence>
<keyword evidence="3 7" id="KW-0479">Metal-binding</keyword>
<keyword evidence="4" id="KW-0249">Electron transport</keyword>
<dbReference type="Proteomes" id="UP000581688">
    <property type="component" value="Unassembled WGS sequence"/>
</dbReference>
<dbReference type="EMBL" id="JACHGH010000005">
    <property type="protein sequence ID" value="MBB6453610.1"/>
    <property type="molecule type" value="Genomic_DNA"/>
</dbReference>
<comment type="caution">
    <text evidence="11">The sequence shown here is derived from an EMBL/GenBank/DDBJ whole genome shotgun (WGS) entry which is preliminary data.</text>
</comment>
<keyword evidence="12" id="KW-1185">Reference proteome</keyword>
<evidence type="ECO:0000256" key="3">
    <source>
        <dbReference type="ARBA" id="ARBA00022723"/>
    </source>
</evidence>
<protein>
    <submittedName>
        <fullName evidence="11">Cytochrome c551</fullName>
    </submittedName>
</protein>
<feature type="signal peptide" evidence="9">
    <location>
        <begin position="1"/>
        <end position="17"/>
    </location>
</feature>
<evidence type="ECO:0000256" key="5">
    <source>
        <dbReference type="ARBA" id="ARBA00023004"/>
    </source>
</evidence>
<dbReference type="GO" id="GO:0020037">
    <property type="term" value="F:heme binding"/>
    <property type="evidence" value="ECO:0007669"/>
    <property type="project" value="InterPro"/>
</dbReference>
<evidence type="ECO:0000256" key="2">
    <source>
        <dbReference type="ARBA" id="ARBA00022617"/>
    </source>
</evidence>
<evidence type="ECO:0000259" key="10">
    <source>
        <dbReference type="PROSITE" id="PS51007"/>
    </source>
</evidence>
<evidence type="ECO:0000256" key="8">
    <source>
        <dbReference type="SAM" id="MobiDB-lite"/>
    </source>
</evidence>
<dbReference type="InterPro" id="IPR009056">
    <property type="entry name" value="Cyt_c-like_dom"/>
</dbReference>
<evidence type="ECO:0000256" key="9">
    <source>
        <dbReference type="SAM" id="SignalP"/>
    </source>
</evidence>
<reference evidence="11 12" key="1">
    <citation type="submission" date="2020-08" db="EMBL/GenBank/DDBJ databases">
        <title>Genomic Encyclopedia of Type Strains, Phase IV (KMG-IV): sequencing the most valuable type-strain genomes for metagenomic binning, comparative biology and taxonomic classification.</title>
        <authorList>
            <person name="Goeker M."/>
        </authorList>
    </citation>
    <scope>NUCLEOTIDE SEQUENCE [LARGE SCALE GENOMIC DNA]</scope>
    <source>
        <strain evidence="11 12">DSM 19612</strain>
    </source>
</reference>
<feature type="binding site" description="covalent" evidence="6">
    <location>
        <position position="70"/>
    </location>
    <ligand>
        <name>heme c</name>
        <dbReference type="ChEBI" id="CHEBI:61717"/>
    </ligand>
</feature>
<accession>A0A841Q5E8</accession>
<sequence length="127" mass="13017">MKMKLLALLFGSALVLAACGGDDNAGEDTDTGNNDTGTEQPADDENAGGDTGAVDTAAAEKIYQNNCSMCHGADLSGGAGKDLREIGAKYNQEQLVDIIHNGIGGMQGINISDEDANTVAAWLATKK</sequence>
<feature type="binding site" description="covalent" evidence="6">
    <location>
        <position position="67"/>
    </location>
    <ligand>
        <name>heme c</name>
        <dbReference type="ChEBI" id="CHEBI:61717"/>
    </ligand>
</feature>
<keyword evidence="5 7" id="KW-0408">Iron</keyword>
<dbReference type="PROSITE" id="PS51007">
    <property type="entry name" value="CYTC"/>
    <property type="match status" value="1"/>
</dbReference>
<comment type="PTM">
    <text evidence="6">Binds 1 heme c group covalently per subunit.</text>
</comment>
<feature type="binding site" description="axial binding residue" evidence="7">
    <location>
        <position position="71"/>
    </location>
    <ligand>
        <name>heme c</name>
        <dbReference type="ChEBI" id="CHEBI:61717"/>
    </ligand>
    <ligandPart>
        <name>Fe</name>
        <dbReference type="ChEBI" id="CHEBI:18248"/>
    </ligandPart>
</feature>
<dbReference type="InterPro" id="IPR051811">
    <property type="entry name" value="Cytochrome_c550/c551-like"/>
</dbReference>
<dbReference type="GO" id="GO:0005506">
    <property type="term" value="F:iron ion binding"/>
    <property type="evidence" value="ECO:0007669"/>
    <property type="project" value="InterPro"/>
</dbReference>
<dbReference type="PROSITE" id="PS51257">
    <property type="entry name" value="PROKAR_LIPOPROTEIN"/>
    <property type="match status" value="1"/>
</dbReference>
<evidence type="ECO:0000313" key="11">
    <source>
        <dbReference type="EMBL" id="MBB6453610.1"/>
    </source>
</evidence>
<proteinExistence type="predicted"/>
<feature type="binding site" description="axial binding residue" evidence="7">
    <location>
        <position position="106"/>
    </location>
    <ligand>
        <name>heme c</name>
        <dbReference type="ChEBI" id="CHEBI:61717"/>
    </ligand>
    <ligandPart>
        <name>Fe</name>
        <dbReference type="ChEBI" id="CHEBI:18248"/>
    </ligandPart>
</feature>
<dbReference type="Pfam" id="PF13442">
    <property type="entry name" value="Cytochrome_CBB3"/>
    <property type="match status" value="1"/>
</dbReference>
<dbReference type="Gene3D" id="1.10.760.10">
    <property type="entry name" value="Cytochrome c-like domain"/>
    <property type="match status" value="1"/>
</dbReference>
<keyword evidence="2 6" id="KW-0349">Heme</keyword>
<organism evidence="11 12">
    <name type="scientific">Salirhabdus euzebyi</name>
    <dbReference type="NCBI Taxonomy" id="394506"/>
    <lineage>
        <taxon>Bacteria</taxon>
        <taxon>Bacillati</taxon>
        <taxon>Bacillota</taxon>
        <taxon>Bacilli</taxon>
        <taxon>Bacillales</taxon>
        <taxon>Bacillaceae</taxon>
        <taxon>Salirhabdus</taxon>
    </lineage>
</organism>